<dbReference type="InterPro" id="IPR035898">
    <property type="entry name" value="TAZ_dom_sf"/>
</dbReference>
<keyword evidence="7" id="KW-0156">Chromatin regulator</keyword>
<dbReference type="PANTHER" id="PTHR13808:SF1">
    <property type="entry name" value="HISTONE ACETYLTRANSFERASE"/>
    <property type="match status" value="1"/>
</dbReference>
<keyword evidence="5 12" id="KW-0863">Zinc-finger</keyword>
<dbReference type="InterPro" id="IPR006594">
    <property type="entry name" value="LisH"/>
</dbReference>
<keyword evidence="8" id="KW-0805">Transcription regulation</keyword>
<accession>A0A6V7UVJ5</accession>
<evidence type="ECO:0000256" key="12">
    <source>
        <dbReference type="PROSITE-ProRule" id="PRU00203"/>
    </source>
</evidence>
<dbReference type="Proteomes" id="UP000580250">
    <property type="component" value="Unassembled WGS sequence"/>
</dbReference>
<evidence type="ECO:0000256" key="7">
    <source>
        <dbReference type="ARBA" id="ARBA00022853"/>
    </source>
</evidence>
<feature type="zinc finger region" description="TAZ-type" evidence="12">
    <location>
        <begin position="68"/>
        <end position="153"/>
    </location>
</feature>
<dbReference type="EC" id="2.3.1.48" evidence="2"/>
<evidence type="ECO:0000313" key="14">
    <source>
        <dbReference type="EMBL" id="CAD2166554.1"/>
    </source>
</evidence>
<dbReference type="EMBL" id="CAJEWN010000118">
    <property type="protein sequence ID" value="CAD2166554.1"/>
    <property type="molecule type" value="Genomic_DNA"/>
</dbReference>
<dbReference type="InterPro" id="IPR013178">
    <property type="entry name" value="Histone_AcTrfase_Rtt109/CBP"/>
</dbReference>
<dbReference type="GO" id="GO:0045944">
    <property type="term" value="P:positive regulation of transcription by RNA polymerase II"/>
    <property type="evidence" value="ECO:0007669"/>
    <property type="project" value="TreeGrafter"/>
</dbReference>
<comment type="catalytic activity">
    <reaction evidence="11">
        <text>L-lysyl-[protein] + acetyl-CoA = N(6)-acetyl-L-lysyl-[protein] + CoA + H(+)</text>
        <dbReference type="Rhea" id="RHEA:45948"/>
        <dbReference type="Rhea" id="RHEA-COMP:9752"/>
        <dbReference type="Rhea" id="RHEA-COMP:10731"/>
        <dbReference type="ChEBI" id="CHEBI:15378"/>
        <dbReference type="ChEBI" id="CHEBI:29969"/>
        <dbReference type="ChEBI" id="CHEBI:57287"/>
        <dbReference type="ChEBI" id="CHEBI:57288"/>
        <dbReference type="ChEBI" id="CHEBI:61930"/>
        <dbReference type="EC" id="2.3.1.48"/>
    </reaction>
</comment>
<dbReference type="Pfam" id="PF02135">
    <property type="entry name" value="zf-TAZ"/>
    <property type="match status" value="1"/>
</dbReference>
<dbReference type="Gene3D" id="1.20.1020.10">
    <property type="entry name" value="TAZ domain"/>
    <property type="match status" value="1"/>
</dbReference>
<reference evidence="14 15" key="1">
    <citation type="submission" date="2020-08" db="EMBL/GenBank/DDBJ databases">
        <authorList>
            <person name="Koutsovoulos G."/>
            <person name="Danchin GJ E."/>
        </authorList>
    </citation>
    <scope>NUCLEOTIDE SEQUENCE [LARGE SCALE GENOMIC DNA]</scope>
</reference>
<proteinExistence type="predicted"/>
<dbReference type="InterPro" id="IPR000197">
    <property type="entry name" value="Znf_TAZ"/>
</dbReference>
<evidence type="ECO:0000256" key="6">
    <source>
        <dbReference type="ARBA" id="ARBA00022833"/>
    </source>
</evidence>
<evidence type="ECO:0000256" key="9">
    <source>
        <dbReference type="ARBA" id="ARBA00023163"/>
    </source>
</evidence>
<comment type="subcellular location">
    <subcellularLocation>
        <location evidence="1">Nucleus</location>
    </subcellularLocation>
</comment>
<dbReference type="GO" id="GO:0005667">
    <property type="term" value="C:transcription regulator complex"/>
    <property type="evidence" value="ECO:0007669"/>
    <property type="project" value="TreeGrafter"/>
</dbReference>
<evidence type="ECO:0000313" key="15">
    <source>
        <dbReference type="Proteomes" id="UP000580250"/>
    </source>
</evidence>
<dbReference type="GO" id="GO:0008270">
    <property type="term" value="F:zinc ion binding"/>
    <property type="evidence" value="ECO:0007669"/>
    <property type="project" value="UniProtKB-KW"/>
</dbReference>
<dbReference type="PANTHER" id="PTHR13808">
    <property type="entry name" value="CBP/P300-RELATED"/>
    <property type="match status" value="1"/>
</dbReference>
<keyword evidence="10" id="KW-0539">Nucleus</keyword>
<keyword evidence="9" id="KW-0804">Transcription</keyword>
<name>A0A6V7UVJ5_MELEN</name>
<evidence type="ECO:0000256" key="11">
    <source>
        <dbReference type="ARBA" id="ARBA00048017"/>
    </source>
</evidence>
<evidence type="ECO:0000256" key="8">
    <source>
        <dbReference type="ARBA" id="ARBA00023015"/>
    </source>
</evidence>
<evidence type="ECO:0000259" key="13">
    <source>
        <dbReference type="PROSITE" id="PS50134"/>
    </source>
</evidence>
<keyword evidence="6 12" id="KW-0862">Zinc</keyword>
<dbReference type="PROSITE" id="PS50134">
    <property type="entry name" value="ZF_TAZ"/>
    <property type="match status" value="1"/>
</dbReference>
<dbReference type="SMART" id="SM00551">
    <property type="entry name" value="ZnF_TAZ"/>
    <property type="match status" value="1"/>
</dbReference>
<evidence type="ECO:0000256" key="5">
    <source>
        <dbReference type="ARBA" id="ARBA00022771"/>
    </source>
</evidence>
<dbReference type="GO" id="GO:0031490">
    <property type="term" value="F:chromatin DNA binding"/>
    <property type="evidence" value="ECO:0007669"/>
    <property type="project" value="TreeGrafter"/>
</dbReference>
<evidence type="ECO:0000256" key="4">
    <source>
        <dbReference type="ARBA" id="ARBA00022723"/>
    </source>
</evidence>
<keyword evidence="4 12" id="KW-0479">Metal-binding</keyword>
<evidence type="ECO:0000256" key="1">
    <source>
        <dbReference type="ARBA" id="ARBA00004123"/>
    </source>
</evidence>
<keyword evidence="3" id="KW-0808">Transferase</keyword>
<dbReference type="GO" id="GO:0004402">
    <property type="term" value="F:histone acetyltransferase activity"/>
    <property type="evidence" value="ECO:0007669"/>
    <property type="project" value="InterPro"/>
</dbReference>
<protein>
    <recommendedName>
        <fullName evidence="2">histone acetyltransferase</fullName>
        <ecNumber evidence="2">2.3.1.48</ecNumber>
    </recommendedName>
</protein>
<dbReference type="SUPFAM" id="SSF57933">
    <property type="entry name" value="TAZ domain"/>
    <property type="match status" value="1"/>
</dbReference>
<sequence>MEWALNPPTNIQSVINFLGSNGYYRTLGVFMEEINKANPVQQPPEPPILPRQQMPTQPYASLETPPQDIEKRKLIQQQLVLLLHAHKCQQREKSNPHHRCELPYCSVMKGVLVHMVKCTFGRQCQFAHCASSRQIISHWKNCTKEDCPVCKSIRKYTHHQGQPQMAQPTIHELITGISPTEVQPSQMIATERVRPFFERFKKAKSQEDKEAIFKDLRETPHLFNAFLKMSKRTP</sequence>
<comment type="caution">
    <text evidence="14">The sequence shown here is derived from an EMBL/GenBank/DDBJ whole genome shotgun (WGS) entry which is preliminary data.</text>
</comment>
<evidence type="ECO:0000256" key="3">
    <source>
        <dbReference type="ARBA" id="ARBA00022679"/>
    </source>
</evidence>
<dbReference type="AlphaFoldDB" id="A0A6V7UVJ5"/>
<gene>
    <name evidence="14" type="ORF">MENT_LOCUS17916</name>
</gene>
<evidence type="ECO:0000256" key="2">
    <source>
        <dbReference type="ARBA" id="ARBA00013184"/>
    </source>
</evidence>
<dbReference type="PROSITE" id="PS50896">
    <property type="entry name" value="LISH"/>
    <property type="match status" value="1"/>
</dbReference>
<dbReference type="GO" id="GO:0003713">
    <property type="term" value="F:transcription coactivator activity"/>
    <property type="evidence" value="ECO:0007669"/>
    <property type="project" value="TreeGrafter"/>
</dbReference>
<dbReference type="OrthoDB" id="899at2759"/>
<dbReference type="GO" id="GO:0000123">
    <property type="term" value="C:histone acetyltransferase complex"/>
    <property type="evidence" value="ECO:0007669"/>
    <property type="project" value="TreeGrafter"/>
</dbReference>
<organism evidence="14 15">
    <name type="scientific">Meloidogyne enterolobii</name>
    <name type="common">Root-knot nematode worm</name>
    <name type="synonym">Meloidogyne mayaguensis</name>
    <dbReference type="NCBI Taxonomy" id="390850"/>
    <lineage>
        <taxon>Eukaryota</taxon>
        <taxon>Metazoa</taxon>
        <taxon>Ecdysozoa</taxon>
        <taxon>Nematoda</taxon>
        <taxon>Chromadorea</taxon>
        <taxon>Rhabditida</taxon>
        <taxon>Tylenchina</taxon>
        <taxon>Tylenchomorpha</taxon>
        <taxon>Tylenchoidea</taxon>
        <taxon>Meloidogynidae</taxon>
        <taxon>Meloidogyninae</taxon>
        <taxon>Meloidogyne</taxon>
    </lineage>
</organism>
<evidence type="ECO:0000256" key="10">
    <source>
        <dbReference type="ARBA" id="ARBA00023242"/>
    </source>
</evidence>
<feature type="domain" description="TAZ-type" evidence="13">
    <location>
        <begin position="68"/>
        <end position="153"/>
    </location>
</feature>
<dbReference type="GO" id="GO:0005634">
    <property type="term" value="C:nucleus"/>
    <property type="evidence" value="ECO:0007669"/>
    <property type="project" value="UniProtKB-SubCell"/>
</dbReference>